<dbReference type="RefSeq" id="WP_264319850.1">
    <property type="nucleotide sequence ID" value="NZ_JADEXN010000018.1"/>
</dbReference>
<name>A0A928VSI8_9CYAN</name>
<dbReference type="PANTHER" id="PTHR43685">
    <property type="entry name" value="GLYCOSYLTRANSFERASE"/>
    <property type="match status" value="1"/>
</dbReference>
<sequence>MNENHSYRINILPLPKDVQRPLWSVIIPTYNCANYLRETLASVLAQDPGPEVMQIEVIDDCSTADDPAAVVAELGKGRVSFYQQPENIGYIRNFETCLQRSRGKWVHILHGDDCVREGFYHQMQQAFEKKPDIGAAFCRYIYMDERSHWKSFSPLEQPESGVLSHWLERIAVKQRIATPSIVVAREVYEKLGGFDRRISCWGEDWEMWVRIAANYPVWYEVEPLAFYRQHATSLTGDSRRAGRNIQDMRQAIQIAKHHFRDRDADRLSNRALEHYALYALRHARKYLAIGDLSAAFNQIREAFRCSTSPKVLFCLLKLSPRLLSAVIKLGGKETKLRDLQVERSVKAIESQLNETVTH</sequence>
<protein>
    <submittedName>
        <fullName evidence="2">Glycosyltransferase</fullName>
    </submittedName>
</protein>
<dbReference type="EMBL" id="JADEXN010000018">
    <property type="protein sequence ID" value="MBE9039589.1"/>
    <property type="molecule type" value="Genomic_DNA"/>
</dbReference>
<organism evidence="2 3">
    <name type="scientific">Zarconia navalis LEGE 11467</name>
    <dbReference type="NCBI Taxonomy" id="1828826"/>
    <lineage>
        <taxon>Bacteria</taxon>
        <taxon>Bacillati</taxon>
        <taxon>Cyanobacteriota</taxon>
        <taxon>Cyanophyceae</taxon>
        <taxon>Oscillatoriophycideae</taxon>
        <taxon>Oscillatoriales</taxon>
        <taxon>Oscillatoriales incertae sedis</taxon>
        <taxon>Zarconia</taxon>
        <taxon>Zarconia navalis</taxon>
    </lineage>
</organism>
<dbReference type="InterPro" id="IPR001173">
    <property type="entry name" value="Glyco_trans_2-like"/>
</dbReference>
<feature type="domain" description="Glycosyltransferase 2-like" evidence="1">
    <location>
        <begin position="24"/>
        <end position="153"/>
    </location>
</feature>
<comment type="caution">
    <text evidence="2">The sequence shown here is derived from an EMBL/GenBank/DDBJ whole genome shotgun (WGS) entry which is preliminary data.</text>
</comment>
<reference evidence="2" key="1">
    <citation type="submission" date="2020-10" db="EMBL/GenBank/DDBJ databases">
        <authorList>
            <person name="Castelo-Branco R."/>
            <person name="Eusebio N."/>
            <person name="Adriana R."/>
            <person name="Vieira A."/>
            <person name="Brugerolle De Fraissinette N."/>
            <person name="Rezende De Castro R."/>
            <person name="Schneider M.P."/>
            <person name="Vasconcelos V."/>
            <person name="Leao P.N."/>
        </authorList>
    </citation>
    <scope>NUCLEOTIDE SEQUENCE</scope>
    <source>
        <strain evidence="2">LEGE 11467</strain>
    </source>
</reference>
<dbReference type="Pfam" id="PF00535">
    <property type="entry name" value="Glycos_transf_2"/>
    <property type="match status" value="1"/>
</dbReference>
<keyword evidence="3" id="KW-1185">Reference proteome</keyword>
<dbReference type="InterPro" id="IPR050834">
    <property type="entry name" value="Glycosyltransf_2"/>
</dbReference>
<dbReference type="Proteomes" id="UP000621799">
    <property type="component" value="Unassembled WGS sequence"/>
</dbReference>
<dbReference type="InterPro" id="IPR029044">
    <property type="entry name" value="Nucleotide-diphossugar_trans"/>
</dbReference>
<dbReference type="PANTHER" id="PTHR43685:SF11">
    <property type="entry name" value="GLYCOSYLTRANSFERASE TAGX-RELATED"/>
    <property type="match status" value="1"/>
</dbReference>
<accession>A0A928VSI8</accession>
<gene>
    <name evidence="2" type="ORF">IQ235_02110</name>
</gene>
<proteinExistence type="predicted"/>
<dbReference type="SUPFAM" id="SSF53448">
    <property type="entry name" value="Nucleotide-diphospho-sugar transferases"/>
    <property type="match status" value="1"/>
</dbReference>
<dbReference type="AlphaFoldDB" id="A0A928VSI8"/>
<evidence type="ECO:0000313" key="2">
    <source>
        <dbReference type="EMBL" id="MBE9039589.1"/>
    </source>
</evidence>
<evidence type="ECO:0000259" key="1">
    <source>
        <dbReference type="Pfam" id="PF00535"/>
    </source>
</evidence>
<dbReference type="Gene3D" id="3.90.550.10">
    <property type="entry name" value="Spore Coat Polysaccharide Biosynthesis Protein SpsA, Chain A"/>
    <property type="match status" value="1"/>
</dbReference>
<evidence type="ECO:0000313" key="3">
    <source>
        <dbReference type="Proteomes" id="UP000621799"/>
    </source>
</evidence>